<reference evidence="2" key="1">
    <citation type="submission" date="2016-11" db="UniProtKB">
        <authorList>
            <consortium name="WormBaseParasite"/>
        </authorList>
    </citation>
    <scope>IDENTIFICATION</scope>
</reference>
<sequence>MDAVPFTFVDSVIQLFSKDTLEELARKVRNPLWKAVVDLHHRNRVYCSVHLKKTKHGIKYVFLDKNYDVYTKMVQKSRRFLRIQGITDDTDGSNWMFNIRWEEVQPLGEPEI</sequence>
<evidence type="ECO:0000313" key="1">
    <source>
        <dbReference type="Proteomes" id="UP000095287"/>
    </source>
</evidence>
<dbReference type="AlphaFoldDB" id="A0A1I7ZYV9"/>
<name>A0A1I7ZYV9_9BILA</name>
<dbReference type="Proteomes" id="UP000095287">
    <property type="component" value="Unplaced"/>
</dbReference>
<evidence type="ECO:0000313" key="2">
    <source>
        <dbReference type="WBParaSite" id="L893_g3129.t1"/>
    </source>
</evidence>
<accession>A0A1I7ZYV9</accession>
<keyword evidence="1" id="KW-1185">Reference proteome</keyword>
<organism evidence="1 2">
    <name type="scientific">Steinernema glaseri</name>
    <dbReference type="NCBI Taxonomy" id="37863"/>
    <lineage>
        <taxon>Eukaryota</taxon>
        <taxon>Metazoa</taxon>
        <taxon>Ecdysozoa</taxon>
        <taxon>Nematoda</taxon>
        <taxon>Chromadorea</taxon>
        <taxon>Rhabditida</taxon>
        <taxon>Tylenchina</taxon>
        <taxon>Panagrolaimomorpha</taxon>
        <taxon>Strongyloidoidea</taxon>
        <taxon>Steinernematidae</taxon>
        <taxon>Steinernema</taxon>
    </lineage>
</organism>
<dbReference type="WBParaSite" id="L893_g3129.t1">
    <property type="protein sequence ID" value="L893_g3129.t1"/>
    <property type="gene ID" value="L893_g3129"/>
</dbReference>
<protein>
    <submittedName>
        <fullName evidence="2">F-box domain-containing protein</fullName>
    </submittedName>
</protein>
<proteinExistence type="predicted"/>